<organism evidence="1 2">
    <name type="scientific">Nostocoides vanveenii</name>
    <dbReference type="NCBI Taxonomy" id="330835"/>
    <lineage>
        <taxon>Bacteria</taxon>
        <taxon>Bacillati</taxon>
        <taxon>Actinomycetota</taxon>
        <taxon>Actinomycetes</taxon>
        <taxon>Micrococcales</taxon>
        <taxon>Intrasporangiaceae</taxon>
        <taxon>Nostocoides</taxon>
    </lineage>
</organism>
<dbReference type="Proteomes" id="UP001501475">
    <property type="component" value="Unassembled WGS sequence"/>
</dbReference>
<evidence type="ECO:0000313" key="2">
    <source>
        <dbReference type="Proteomes" id="UP001501475"/>
    </source>
</evidence>
<reference evidence="1 2" key="1">
    <citation type="journal article" date="2019" name="Int. J. Syst. Evol. Microbiol.">
        <title>The Global Catalogue of Microorganisms (GCM) 10K type strain sequencing project: providing services to taxonomists for standard genome sequencing and annotation.</title>
        <authorList>
            <consortium name="The Broad Institute Genomics Platform"/>
            <consortium name="The Broad Institute Genome Sequencing Center for Infectious Disease"/>
            <person name="Wu L."/>
            <person name="Ma J."/>
        </authorList>
    </citation>
    <scope>NUCLEOTIDE SEQUENCE [LARGE SCALE GENOMIC DNA]</scope>
    <source>
        <strain evidence="1 2">JCM 15591</strain>
    </source>
</reference>
<evidence type="ECO:0000313" key="1">
    <source>
        <dbReference type="EMBL" id="GAA1747927.1"/>
    </source>
</evidence>
<protein>
    <submittedName>
        <fullName evidence="1">Uncharacterized protein</fullName>
    </submittedName>
</protein>
<comment type="caution">
    <text evidence="1">The sequence shown here is derived from an EMBL/GenBank/DDBJ whole genome shotgun (WGS) entry which is preliminary data.</text>
</comment>
<sequence>MSGKGWGSNRSPGPCCASCIGSGRHLSNCYRMTGAPPQAHEAIYATWLTLGGATKPRTANGVAAVVEAGETAAVAHGIGDFIPATYDVIVSERKTTRIPGVRLRIRTLTREDVIPLTGYLA</sequence>
<keyword evidence="2" id="KW-1185">Reference proteome</keyword>
<proteinExistence type="predicted"/>
<name>A0ABN2K439_9MICO</name>
<accession>A0ABN2K439</accession>
<dbReference type="EMBL" id="BAAAPN010000015">
    <property type="protein sequence ID" value="GAA1747927.1"/>
    <property type="molecule type" value="Genomic_DNA"/>
</dbReference>
<gene>
    <name evidence="1" type="ORF">GCM10009810_05630</name>
</gene>